<gene>
    <name evidence="1" type="ORF">FZEAL_2246</name>
</gene>
<dbReference type="OrthoDB" id="5427059at2759"/>
<keyword evidence="2" id="KW-1185">Reference proteome</keyword>
<evidence type="ECO:0000313" key="1">
    <source>
        <dbReference type="EMBL" id="KAF4982059.1"/>
    </source>
</evidence>
<accession>A0A8H4UR95</accession>
<comment type="caution">
    <text evidence="1">The sequence shown here is derived from an EMBL/GenBank/DDBJ whole genome shotgun (WGS) entry which is preliminary data.</text>
</comment>
<sequence>MVFSYLSARHSMASITNLPLHLVADILGLLDNIQQLSSVVLSHRIFHSALLDTPSLPLDILRTQIPENLLHLAVAAYTSKKSIRDVNGIGVEAYLTKFYGMPLQHVDGGRLRLTLAQALQISRIDSALSELRDEFTLCSLRRLYGVKHDDPILDEQGLSPGKAYRISRALYRFQIYRNLFLDKEEELDLFPSDGEQEEYEEEETKSDKQLKKLFFDRHSPWVKEQLACVYDYLETRLTGAYRQVVVNGFQWGENLTEWFTEKTQLFEEQRYPKLSLGLPRLISLLKASTYEEWQCSLGDATHLCQSCLEEDLEVFNRGKRTKAKHGVWRVADMDRLTKEVDADEGDVTDDHRCQMWTKVYYDQVHERFRLGYHAFSPMRFFYGLRGIGHVLWDGRRMEDEVCKGTVDKAYRGDAVF</sequence>
<reference evidence="1" key="2">
    <citation type="submission" date="2020-05" db="EMBL/GenBank/DDBJ databases">
        <authorList>
            <person name="Kim H.-S."/>
            <person name="Proctor R.H."/>
            <person name="Brown D.W."/>
        </authorList>
    </citation>
    <scope>NUCLEOTIDE SEQUENCE</scope>
    <source>
        <strain evidence="1">NRRL 22465</strain>
    </source>
</reference>
<name>A0A8H4UR95_9HYPO</name>
<dbReference type="AlphaFoldDB" id="A0A8H4UR95"/>
<proteinExistence type="predicted"/>
<protein>
    <submittedName>
        <fullName evidence="1">Uncharacterized protein</fullName>
    </submittedName>
</protein>
<organism evidence="1 2">
    <name type="scientific">Fusarium zealandicum</name>
    <dbReference type="NCBI Taxonomy" id="1053134"/>
    <lineage>
        <taxon>Eukaryota</taxon>
        <taxon>Fungi</taxon>
        <taxon>Dikarya</taxon>
        <taxon>Ascomycota</taxon>
        <taxon>Pezizomycotina</taxon>
        <taxon>Sordariomycetes</taxon>
        <taxon>Hypocreomycetidae</taxon>
        <taxon>Hypocreales</taxon>
        <taxon>Nectriaceae</taxon>
        <taxon>Fusarium</taxon>
        <taxon>Fusarium staphyleae species complex</taxon>
    </lineage>
</organism>
<dbReference type="EMBL" id="JABEYC010000136">
    <property type="protein sequence ID" value="KAF4982059.1"/>
    <property type="molecule type" value="Genomic_DNA"/>
</dbReference>
<evidence type="ECO:0000313" key="2">
    <source>
        <dbReference type="Proteomes" id="UP000635477"/>
    </source>
</evidence>
<reference evidence="1" key="1">
    <citation type="journal article" date="2020" name="BMC Genomics">
        <title>Correction to: Identification and distribution of gene clusters required for synthesis of sphingolipid metabolism inhibitors in diverse species of the filamentous fungus Fusarium.</title>
        <authorList>
            <person name="Kim H.S."/>
            <person name="Lohmar J.M."/>
            <person name="Busman M."/>
            <person name="Brown D.W."/>
            <person name="Naumann T.A."/>
            <person name="Divon H.H."/>
            <person name="Lysoe E."/>
            <person name="Uhlig S."/>
            <person name="Proctor R.H."/>
        </authorList>
    </citation>
    <scope>NUCLEOTIDE SEQUENCE</scope>
    <source>
        <strain evidence="1">NRRL 22465</strain>
    </source>
</reference>
<dbReference type="Proteomes" id="UP000635477">
    <property type="component" value="Unassembled WGS sequence"/>
</dbReference>